<accession>A0AC61QSB7</accession>
<dbReference type="EMBL" id="SRZC01000005">
    <property type="protein sequence ID" value="TGX83192.1"/>
    <property type="molecule type" value="Genomic_DNA"/>
</dbReference>
<gene>
    <name evidence="1" type="ORF">E5358_04420</name>
</gene>
<organism evidence="1 2">
    <name type="scientific">Palleniella muris</name>
    <dbReference type="NCBI Taxonomy" id="3038145"/>
    <lineage>
        <taxon>Bacteria</taxon>
        <taxon>Pseudomonadati</taxon>
        <taxon>Bacteroidota</taxon>
        <taxon>Bacteroidia</taxon>
        <taxon>Bacteroidales</taxon>
        <taxon>Prevotellaceae</taxon>
        <taxon>Palleniella</taxon>
    </lineage>
</organism>
<proteinExistence type="predicted"/>
<protein>
    <submittedName>
        <fullName evidence="1">Glycosyltransferase family 2 protein</fullName>
    </submittedName>
</protein>
<evidence type="ECO:0000313" key="2">
    <source>
        <dbReference type="Proteomes" id="UP000308886"/>
    </source>
</evidence>
<sequence length="327" mass="37333">MKPDNLSIWQPASLSKNKKMKPILLSIIIPVYKVEDYLDRCVESVIGQSFKNWEMILVDDGSPDNCPAMCDRWVERDSRIRAVHKTNGGLSSARNHGIGIAEGDYMTFIDSDDELAPETLAPLVKMLAEHPEYDILEYSVHQDYMHPDDGGNLYVLKEKTYLTFKDYWSDAYGYEHCWSCNKIFRKGLLDSDSFTTGRYYEDVLLMVKLATMNPVIHTTSQGLYLYRYNSNGISKSYDAGLLQLLEAQLSVVNVLATDLRAPRWHRLYMRLLNVQIDVCKITGALLLPDVRVAVKNYFGMSSLVKSVLLNLFGLRLTCLLFGLRKCK</sequence>
<comment type="caution">
    <text evidence="1">The sequence shown here is derived from an EMBL/GenBank/DDBJ whole genome shotgun (WGS) entry which is preliminary data.</text>
</comment>
<dbReference type="Proteomes" id="UP000308886">
    <property type="component" value="Unassembled WGS sequence"/>
</dbReference>
<name>A0AC61QSB7_9BACT</name>
<reference evidence="1" key="1">
    <citation type="submission" date="2019-04" db="EMBL/GenBank/DDBJ databases">
        <title>Microbes associate with the intestines of laboratory mice.</title>
        <authorList>
            <person name="Navarre W."/>
            <person name="Wong E."/>
            <person name="Huang K."/>
            <person name="Tropini C."/>
            <person name="Ng K."/>
            <person name="Yu B."/>
        </authorList>
    </citation>
    <scope>NUCLEOTIDE SEQUENCE</scope>
    <source>
        <strain evidence="1">NM73_A23</strain>
    </source>
</reference>
<evidence type="ECO:0000313" key="1">
    <source>
        <dbReference type="EMBL" id="TGX83192.1"/>
    </source>
</evidence>
<keyword evidence="2" id="KW-1185">Reference proteome</keyword>